<dbReference type="AlphaFoldDB" id="A0A645GCJ6"/>
<name>A0A645GCJ6_9ZZZZ</name>
<organism evidence="1">
    <name type="scientific">bioreactor metagenome</name>
    <dbReference type="NCBI Taxonomy" id="1076179"/>
    <lineage>
        <taxon>unclassified sequences</taxon>
        <taxon>metagenomes</taxon>
        <taxon>ecological metagenomes</taxon>
    </lineage>
</organism>
<reference evidence="1" key="1">
    <citation type="submission" date="2019-08" db="EMBL/GenBank/DDBJ databases">
        <authorList>
            <person name="Kucharzyk K."/>
            <person name="Murdoch R.W."/>
            <person name="Higgins S."/>
            <person name="Loffler F."/>
        </authorList>
    </citation>
    <scope>NUCLEOTIDE SEQUENCE</scope>
</reference>
<gene>
    <name evidence="1" type="ORF">SDC9_171193</name>
</gene>
<evidence type="ECO:0000313" key="1">
    <source>
        <dbReference type="EMBL" id="MPN23800.1"/>
    </source>
</evidence>
<sequence length="171" mass="18534">MFPVSFHSSRAFAKTERVGVRAIATIGLSKKEAEGIIEGTRRLNILTFRNAVASESGIGIGFRNSHERQGVGSIKLANSLDVSAPKGVGCSGSKSPSKAIISNSAGARQMLEHENPIFLGDFSSRDMVSNLTFQTTVSIQDFRAEVLRQPVAERIEYTSAYVDPPKMMLTK</sequence>
<proteinExistence type="predicted"/>
<dbReference type="EMBL" id="VSSQ01072408">
    <property type="protein sequence ID" value="MPN23800.1"/>
    <property type="molecule type" value="Genomic_DNA"/>
</dbReference>
<protein>
    <submittedName>
        <fullName evidence="1">Uncharacterized protein</fullName>
    </submittedName>
</protein>
<accession>A0A645GCJ6</accession>
<comment type="caution">
    <text evidence="1">The sequence shown here is derived from an EMBL/GenBank/DDBJ whole genome shotgun (WGS) entry which is preliminary data.</text>
</comment>